<organism evidence="1 2">
    <name type="scientific">Elysia chlorotica</name>
    <name type="common">Eastern emerald elysia</name>
    <name type="synonym">Sea slug</name>
    <dbReference type="NCBI Taxonomy" id="188477"/>
    <lineage>
        <taxon>Eukaryota</taxon>
        <taxon>Metazoa</taxon>
        <taxon>Spiralia</taxon>
        <taxon>Lophotrochozoa</taxon>
        <taxon>Mollusca</taxon>
        <taxon>Gastropoda</taxon>
        <taxon>Heterobranchia</taxon>
        <taxon>Euthyneura</taxon>
        <taxon>Panpulmonata</taxon>
        <taxon>Sacoglossa</taxon>
        <taxon>Placobranchoidea</taxon>
        <taxon>Plakobranchidae</taxon>
        <taxon>Elysia</taxon>
    </lineage>
</organism>
<sequence>MYQSDENVAWLRNDPELRTFSNQTVKLPNMCRVLVAHVFQKLKNRFGMVVGNTQVKVYAFQAKHRGKIYVHGFDAATLISIQAMGIYVGRSVRVYGTLQDGVPQITRKGSLAFTGDGPFSDVDVTYEDSFTGAGCRLFRDAPNFREVFEVAGAGVTISFVPYDTVLMRAQPCMPGLLVKVDNAFDTTFQTGGNPIARTPDIVYDATGSGFSVEALALKYSYNGPVTQAQPDPSNECSDIQSFISAECSAEEFRKASLSCMWILREPRFMRCVDPSSNGAKVQELFNTCIKSFCWEPALCSKVISEITVAGCDKVRDMPVLTKFMAGEMCPP</sequence>
<dbReference type="OrthoDB" id="6119552at2759"/>
<proteinExistence type="predicted"/>
<dbReference type="EMBL" id="RQTK01000167">
    <property type="protein sequence ID" value="RUS85517.1"/>
    <property type="molecule type" value="Genomic_DNA"/>
</dbReference>
<name>A0A3S1BP90_ELYCH</name>
<reference evidence="1 2" key="1">
    <citation type="submission" date="2019-01" db="EMBL/GenBank/DDBJ databases">
        <title>A draft genome assembly of the solar-powered sea slug Elysia chlorotica.</title>
        <authorList>
            <person name="Cai H."/>
            <person name="Li Q."/>
            <person name="Fang X."/>
            <person name="Li J."/>
            <person name="Curtis N.E."/>
            <person name="Altenburger A."/>
            <person name="Shibata T."/>
            <person name="Feng M."/>
            <person name="Maeda T."/>
            <person name="Schwartz J.A."/>
            <person name="Shigenobu S."/>
            <person name="Lundholm N."/>
            <person name="Nishiyama T."/>
            <person name="Yang H."/>
            <person name="Hasebe M."/>
            <person name="Li S."/>
            <person name="Pierce S.K."/>
            <person name="Wang J."/>
        </authorList>
    </citation>
    <scope>NUCLEOTIDE SEQUENCE [LARGE SCALE GENOMIC DNA]</scope>
    <source>
        <strain evidence="1">EC2010</strain>
        <tissue evidence="1">Whole organism of an adult</tissue>
    </source>
</reference>
<accession>A0A3S1BP90</accession>
<dbReference type="AlphaFoldDB" id="A0A3S1BP90"/>
<gene>
    <name evidence="1" type="ORF">EGW08_006725</name>
</gene>
<dbReference type="Proteomes" id="UP000271974">
    <property type="component" value="Unassembled WGS sequence"/>
</dbReference>
<keyword evidence="2" id="KW-1185">Reference proteome</keyword>
<evidence type="ECO:0000313" key="1">
    <source>
        <dbReference type="EMBL" id="RUS85517.1"/>
    </source>
</evidence>
<evidence type="ECO:0000313" key="2">
    <source>
        <dbReference type="Proteomes" id="UP000271974"/>
    </source>
</evidence>
<protein>
    <submittedName>
        <fullName evidence="1">Uncharacterized protein</fullName>
    </submittedName>
</protein>
<comment type="caution">
    <text evidence="1">The sequence shown here is derived from an EMBL/GenBank/DDBJ whole genome shotgun (WGS) entry which is preliminary data.</text>
</comment>